<dbReference type="HAMAP" id="MF_00562">
    <property type="entry name" value="Deacylase_DtdA"/>
    <property type="match status" value="1"/>
</dbReference>
<dbReference type="EMBL" id="FNHL01000001">
    <property type="protein sequence ID" value="SDM11704.1"/>
    <property type="molecule type" value="Genomic_DNA"/>
</dbReference>
<dbReference type="Proteomes" id="UP000199451">
    <property type="component" value="Unassembled WGS sequence"/>
</dbReference>
<dbReference type="PANTHER" id="PTHR34667">
    <property type="entry name" value="D-AMINOACYL-TRNA DEACYLASE"/>
    <property type="match status" value="1"/>
</dbReference>
<dbReference type="Pfam" id="PF04414">
    <property type="entry name" value="tRNA_deacylase"/>
    <property type="match status" value="1"/>
</dbReference>
<dbReference type="PANTHER" id="PTHR34667:SF1">
    <property type="entry name" value="D-AMINOACYL-TRNA DEACYLASE"/>
    <property type="match status" value="1"/>
</dbReference>
<evidence type="ECO:0000256" key="2">
    <source>
        <dbReference type="ARBA" id="ARBA00022801"/>
    </source>
</evidence>
<evidence type="ECO:0000256" key="1">
    <source>
        <dbReference type="ARBA" id="ARBA00022723"/>
    </source>
</evidence>
<keyword evidence="3 4" id="KW-0862">Zinc</keyword>
<proteinExistence type="inferred from homology"/>
<evidence type="ECO:0000256" key="5">
    <source>
        <dbReference type="SAM" id="MobiDB-lite"/>
    </source>
</evidence>
<dbReference type="RefSeq" id="WP_089694495.1">
    <property type="nucleotide sequence ID" value="NZ_FNHL01000001.1"/>
</dbReference>
<comment type="catalytic activity">
    <reaction evidence="4">
        <text>a D-aminoacyl-tRNA + H2O = a tRNA + a D-alpha-amino acid + H(+)</text>
        <dbReference type="Rhea" id="RHEA:13953"/>
        <dbReference type="Rhea" id="RHEA-COMP:10123"/>
        <dbReference type="Rhea" id="RHEA-COMP:10124"/>
        <dbReference type="ChEBI" id="CHEBI:15377"/>
        <dbReference type="ChEBI" id="CHEBI:15378"/>
        <dbReference type="ChEBI" id="CHEBI:59871"/>
        <dbReference type="ChEBI" id="CHEBI:78442"/>
        <dbReference type="ChEBI" id="CHEBI:79333"/>
        <dbReference type="EC" id="3.1.1.96"/>
    </reaction>
</comment>
<dbReference type="GO" id="GO:0106026">
    <property type="term" value="F:Gly-tRNA(Ala) deacylase activity"/>
    <property type="evidence" value="ECO:0007669"/>
    <property type="project" value="RHEA"/>
</dbReference>
<evidence type="ECO:0000313" key="7">
    <source>
        <dbReference type="Proteomes" id="UP000199451"/>
    </source>
</evidence>
<dbReference type="OrthoDB" id="9863at2157"/>
<accession>A0A1G9QL04</accession>
<dbReference type="AlphaFoldDB" id="A0A1G9QL04"/>
<keyword evidence="1 4" id="KW-0479">Metal-binding</keyword>
<comment type="catalytic activity">
    <reaction evidence="4">
        <text>glycyl-tRNA(Ala) + H2O = tRNA(Ala) + glycine + H(+)</text>
        <dbReference type="Rhea" id="RHEA:53744"/>
        <dbReference type="Rhea" id="RHEA-COMP:9657"/>
        <dbReference type="Rhea" id="RHEA-COMP:13640"/>
        <dbReference type="ChEBI" id="CHEBI:15377"/>
        <dbReference type="ChEBI" id="CHEBI:15378"/>
        <dbReference type="ChEBI" id="CHEBI:57305"/>
        <dbReference type="ChEBI" id="CHEBI:78442"/>
        <dbReference type="ChEBI" id="CHEBI:78522"/>
        <dbReference type="EC" id="3.1.1.96"/>
    </reaction>
</comment>
<dbReference type="EC" id="3.1.1.96" evidence="4"/>
<dbReference type="GO" id="GO:0019478">
    <property type="term" value="P:D-amino acid catabolic process"/>
    <property type="evidence" value="ECO:0007669"/>
    <property type="project" value="UniProtKB-UniRule"/>
</dbReference>
<gene>
    <name evidence="4" type="primary">dtdA</name>
    <name evidence="6" type="ORF">SAMN04487949_0915</name>
</gene>
<organism evidence="6 7">
    <name type="scientific">Halogranum gelatinilyticum</name>
    <dbReference type="NCBI Taxonomy" id="660521"/>
    <lineage>
        <taxon>Archaea</taxon>
        <taxon>Methanobacteriati</taxon>
        <taxon>Methanobacteriota</taxon>
        <taxon>Stenosarchaea group</taxon>
        <taxon>Halobacteria</taxon>
        <taxon>Halobacteriales</taxon>
        <taxon>Haloferacaceae</taxon>
    </lineage>
</organism>
<dbReference type="InterPro" id="IPR018033">
    <property type="entry name" value="Deacylase_DtdA_archaea"/>
</dbReference>
<comment type="subunit">
    <text evidence="4">Monomer.</text>
</comment>
<evidence type="ECO:0000256" key="4">
    <source>
        <dbReference type="HAMAP-Rule" id="MF_00562"/>
    </source>
</evidence>
<protein>
    <recommendedName>
        <fullName evidence="4">D-aminoacyl-tRNA deacylase</fullName>
        <ecNumber evidence="4">3.1.1.96</ecNumber>
    </recommendedName>
</protein>
<keyword evidence="2 4" id="KW-0378">Hydrolase</keyword>
<dbReference type="SUPFAM" id="SSF142535">
    <property type="entry name" value="AF0625-like"/>
    <property type="match status" value="1"/>
</dbReference>
<name>A0A1G9QL04_9EURY</name>
<comment type="similarity">
    <text evidence="4">Belongs to the DtdA deacylase family.</text>
</comment>
<feature type="compositionally biased region" description="Basic and acidic residues" evidence="5">
    <location>
        <begin position="440"/>
        <end position="459"/>
    </location>
</feature>
<evidence type="ECO:0000256" key="3">
    <source>
        <dbReference type="ARBA" id="ARBA00022833"/>
    </source>
</evidence>
<sequence length="459" mass="48955">MIAIVVSRADHASEHIGDCLLELADWTEHTDDSRADGDGGGTVYRTGDDGTGDPAFELRTFDRIHVELDGVDEAFDDPDLVFFVSRHSGDTGPLLTAHFTGNFGGAKYGGEDASLARACPNVQKELVAAFEEHAPDRYDVGIECTHHGPSELGVPSLFVELGSDESQWEDPEGARAVAASVLSVDGVDADLAGGDRHLVGFGGGHYVPRPTRLVRETAWAVGHIAADWQLDELGDVEANRDVAAQVFEQSAASHAVVDGDKPELETVVDELGYRVVSETWVRTVDDRPLDLVAELEAALSTVDEGLRFGDGSRAEGASEEFDTFDEFVVVDLPTDLLQDAQGTDAEATRAAVEANTVAFETVHTGSRAAGRAAVRDEAAYDALVDAVADVLRGKYERVEREADAVVAHESAFDPEKAATLGVSEGPAFGKLAAGQPVEVGGREIPPEEVRTDKTHRFPV</sequence>
<dbReference type="Gene3D" id="3.40.630.50">
    <property type="entry name" value="AF0625-like"/>
    <property type="match status" value="1"/>
</dbReference>
<comment type="function">
    <text evidence="4">D-aminoacyl-tRNA deacylase with broad substrate specificity. By recycling D-aminoacyl-tRNA to D-amino acids and free tRNA molecules, this enzyme counteracts the toxicity associated with the formation of D-aminoacyl-tRNA entities in vivo.</text>
</comment>
<evidence type="ECO:0000313" key="6">
    <source>
        <dbReference type="EMBL" id="SDM11704.1"/>
    </source>
</evidence>
<dbReference type="GO" id="GO:0051499">
    <property type="term" value="F:D-aminoacyl-tRNA deacylase activity"/>
    <property type="evidence" value="ECO:0007669"/>
    <property type="project" value="UniProtKB-UniRule"/>
</dbReference>
<dbReference type="STRING" id="660521.SAMN04487949_0915"/>
<dbReference type="InterPro" id="IPR007508">
    <property type="entry name" value="DtdA"/>
</dbReference>
<dbReference type="Gene3D" id="3.40.50.10700">
    <property type="entry name" value="AF0625-like"/>
    <property type="match status" value="1"/>
</dbReference>
<dbReference type="GO" id="GO:0008270">
    <property type="term" value="F:zinc ion binding"/>
    <property type="evidence" value="ECO:0007669"/>
    <property type="project" value="UniProtKB-UniRule"/>
</dbReference>
<feature type="region of interest" description="Disordered" evidence="5">
    <location>
        <begin position="439"/>
        <end position="459"/>
    </location>
</feature>
<keyword evidence="7" id="KW-1185">Reference proteome</keyword>
<reference evidence="7" key="1">
    <citation type="submission" date="2016-10" db="EMBL/GenBank/DDBJ databases">
        <authorList>
            <person name="Varghese N."/>
            <person name="Submissions S."/>
        </authorList>
    </citation>
    <scope>NUCLEOTIDE SEQUENCE [LARGE SCALE GENOMIC DNA]</scope>
    <source>
        <strain evidence="7">CGMCC 1.10119</strain>
    </source>
</reference>
<dbReference type="NCBIfam" id="NF011435">
    <property type="entry name" value="PRK14866.1-1"/>
    <property type="match status" value="1"/>
</dbReference>
<comment type="cofactor">
    <cofactor evidence="4">
        <name>Zn(2+)</name>
        <dbReference type="ChEBI" id="CHEBI:29105"/>
    </cofactor>
    <text evidence="4">Binds 2 Zn(2+) ions per subunit.</text>
</comment>
<feature type="region of interest" description="Disordered" evidence="5">
    <location>
        <begin position="30"/>
        <end position="49"/>
    </location>
</feature>